<dbReference type="STRING" id="1297742.A176_005343"/>
<accession>A0A0H4WYD0</accession>
<dbReference type="PATRIC" id="fig|1297742.4.peg.5429"/>
<dbReference type="AlphaFoldDB" id="A0A0H4WYD0"/>
<keyword evidence="3" id="KW-1185">Reference proteome</keyword>
<protein>
    <submittedName>
        <fullName evidence="2">Uncharacterized protein</fullName>
    </submittedName>
</protein>
<sequence length="43" mass="4534">MTHELPRGGRFHAPASVVGKTTTYCGAPPGAPGATRRARWEGK</sequence>
<dbReference type="KEGG" id="mym:A176_005343"/>
<dbReference type="EMBL" id="CP012109">
    <property type="protein sequence ID" value="AKQ68431.1"/>
    <property type="molecule type" value="Genomic_DNA"/>
</dbReference>
<feature type="region of interest" description="Disordered" evidence="1">
    <location>
        <begin position="1"/>
        <end position="43"/>
    </location>
</feature>
<organism evidence="2 3">
    <name type="scientific">Pseudomyxococcus hansupus</name>
    <dbReference type="NCBI Taxonomy" id="1297742"/>
    <lineage>
        <taxon>Bacteria</taxon>
        <taxon>Pseudomonadati</taxon>
        <taxon>Myxococcota</taxon>
        <taxon>Myxococcia</taxon>
        <taxon>Myxococcales</taxon>
        <taxon>Cystobacterineae</taxon>
        <taxon>Myxococcaceae</taxon>
        <taxon>Pseudomyxococcus</taxon>
    </lineage>
</organism>
<feature type="compositionally biased region" description="Low complexity" evidence="1">
    <location>
        <begin position="21"/>
        <end position="35"/>
    </location>
</feature>
<dbReference type="Proteomes" id="UP000009026">
    <property type="component" value="Chromosome"/>
</dbReference>
<proteinExistence type="predicted"/>
<name>A0A0H4WYD0_9BACT</name>
<evidence type="ECO:0000313" key="2">
    <source>
        <dbReference type="EMBL" id="AKQ68431.1"/>
    </source>
</evidence>
<evidence type="ECO:0000313" key="3">
    <source>
        <dbReference type="Proteomes" id="UP000009026"/>
    </source>
</evidence>
<gene>
    <name evidence="2" type="ORF">A176_005343</name>
</gene>
<reference evidence="2 3" key="1">
    <citation type="journal article" date="2016" name="PLoS ONE">
        <title>Complete Genome Sequence and Comparative Genomics of a Novel Myxobacterium Myxococcus hansupus.</title>
        <authorList>
            <person name="Sharma G."/>
            <person name="Narwani T."/>
            <person name="Subramanian S."/>
        </authorList>
    </citation>
    <scope>NUCLEOTIDE SEQUENCE [LARGE SCALE GENOMIC DNA]</scope>
    <source>
        <strain evidence="3">mixupus</strain>
    </source>
</reference>
<evidence type="ECO:0000256" key="1">
    <source>
        <dbReference type="SAM" id="MobiDB-lite"/>
    </source>
</evidence>